<dbReference type="EMBL" id="CP036265">
    <property type="protein sequence ID" value="QDT14961.1"/>
    <property type="molecule type" value="Genomic_DNA"/>
</dbReference>
<protein>
    <submittedName>
        <fullName evidence="1">Uncharacterized protein</fullName>
    </submittedName>
</protein>
<name>A0A517P6F7_9PLAN</name>
<dbReference type="AlphaFoldDB" id="A0A517P6F7"/>
<gene>
    <name evidence="1" type="ORF">CA12_10410</name>
</gene>
<dbReference type="KEGG" id="acaf:CA12_10410"/>
<keyword evidence="2" id="KW-1185">Reference proteome</keyword>
<evidence type="ECO:0000313" key="2">
    <source>
        <dbReference type="Proteomes" id="UP000318741"/>
    </source>
</evidence>
<organism evidence="1 2">
    <name type="scientific">Alienimonas californiensis</name>
    <dbReference type="NCBI Taxonomy" id="2527989"/>
    <lineage>
        <taxon>Bacteria</taxon>
        <taxon>Pseudomonadati</taxon>
        <taxon>Planctomycetota</taxon>
        <taxon>Planctomycetia</taxon>
        <taxon>Planctomycetales</taxon>
        <taxon>Planctomycetaceae</taxon>
        <taxon>Alienimonas</taxon>
    </lineage>
</organism>
<proteinExistence type="predicted"/>
<evidence type="ECO:0000313" key="1">
    <source>
        <dbReference type="EMBL" id="QDT14961.1"/>
    </source>
</evidence>
<sequence>MTVGEQRTGSRNGPADMTFDDLAALFDKATTACVTFAQTLVWDELPKAKTYRLFPNQSYDARLKPDEVVYLEDTLSEDVYLAMSRDATLRFLYRDGHVPEWVDVSVSAADREFTYVDLLCCGRFAANDERLYYRSRGQGPFGIKSPAFPPKFEADRTGLFWLRDSPQHRGLA</sequence>
<accession>A0A517P6F7</accession>
<dbReference type="Proteomes" id="UP000318741">
    <property type="component" value="Chromosome"/>
</dbReference>
<reference evidence="1 2" key="1">
    <citation type="submission" date="2019-02" db="EMBL/GenBank/DDBJ databases">
        <title>Deep-cultivation of Planctomycetes and their phenomic and genomic characterization uncovers novel biology.</title>
        <authorList>
            <person name="Wiegand S."/>
            <person name="Jogler M."/>
            <person name="Boedeker C."/>
            <person name="Pinto D."/>
            <person name="Vollmers J."/>
            <person name="Rivas-Marin E."/>
            <person name="Kohn T."/>
            <person name="Peeters S.H."/>
            <person name="Heuer A."/>
            <person name="Rast P."/>
            <person name="Oberbeckmann S."/>
            <person name="Bunk B."/>
            <person name="Jeske O."/>
            <person name="Meyerdierks A."/>
            <person name="Storesund J.E."/>
            <person name="Kallscheuer N."/>
            <person name="Luecker S."/>
            <person name="Lage O.M."/>
            <person name="Pohl T."/>
            <person name="Merkel B.J."/>
            <person name="Hornburger P."/>
            <person name="Mueller R.-W."/>
            <person name="Bruemmer F."/>
            <person name="Labrenz M."/>
            <person name="Spormann A.M."/>
            <person name="Op den Camp H."/>
            <person name="Overmann J."/>
            <person name="Amann R."/>
            <person name="Jetten M.S.M."/>
            <person name="Mascher T."/>
            <person name="Medema M.H."/>
            <person name="Devos D.P."/>
            <person name="Kaster A.-K."/>
            <person name="Ovreas L."/>
            <person name="Rohde M."/>
            <person name="Galperin M.Y."/>
            <person name="Jogler C."/>
        </authorList>
    </citation>
    <scope>NUCLEOTIDE SEQUENCE [LARGE SCALE GENOMIC DNA]</scope>
    <source>
        <strain evidence="1 2">CA12</strain>
    </source>
</reference>